<evidence type="ECO:0000256" key="5">
    <source>
        <dbReference type="ARBA" id="ARBA00052874"/>
    </source>
</evidence>
<dbReference type="PROSITE" id="PS00061">
    <property type="entry name" value="ADH_SHORT"/>
    <property type="match status" value="1"/>
</dbReference>
<comment type="pathway">
    <text evidence="1">Siderophore biosynthesis.</text>
</comment>
<comment type="catalytic activity">
    <reaction evidence="5">
        <text>(2S,3S)-2,3-dihydroxy-2,3-dihydrobenzoate + NAD(+) = 2,3-dihydroxybenzoate + NADH + H(+)</text>
        <dbReference type="Rhea" id="RHEA:23824"/>
        <dbReference type="ChEBI" id="CHEBI:15378"/>
        <dbReference type="ChEBI" id="CHEBI:36654"/>
        <dbReference type="ChEBI" id="CHEBI:57540"/>
        <dbReference type="ChEBI" id="CHEBI:57945"/>
        <dbReference type="ChEBI" id="CHEBI:58764"/>
        <dbReference type="EC" id="1.3.1.28"/>
    </reaction>
</comment>
<dbReference type="FunFam" id="3.40.50.720:FF:000160">
    <property type="entry name" value="2,3-dihydro-2,3-dihydroxybenzoate dehydrogenase"/>
    <property type="match status" value="1"/>
</dbReference>
<dbReference type="InterPro" id="IPR002347">
    <property type="entry name" value="SDR_fam"/>
</dbReference>
<gene>
    <name evidence="11" type="ORF">BJY24_006342</name>
</gene>
<evidence type="ECO:0000256" key="8">
    <source>
        <dbReference type="NCBIfam" id="TIGR04316"/>
    </source>
</evidence>
<dbReference type="AlphaFoldDB" id="A0A7W9UM58"/>
<dbReference type="PANTHER" id="PTHR43669:SF3">
    <property type="entry name" value="ALCOHOL DEHYDROGENASE, PUTATIVE (AFU_ORTHOLOGUE AFUA_3G03445)-RELATED"/>
    <property type="match status" value="1"/>
</dbReference>
<evidence type="ECO:0000256" key="7">
    <source>
        <dbReference type="ARBA" id="ARBA00067530"/>
    </source>
</evidence>
<dbReference type="GO" id="GO:0019290">
    <property type="term" value="P:siderophore biosynthetic process"/>
    <property type="evidence" value="ECO:0007669"/>
    <property type="project" value="InterPro"/>
</dbReference>
<evidence type="ECO:0000256" key="1">
    <source>
        <dbReference type="ARBA" id="ARBA00004924"/>
    </source>
</evidence>
<protein>
    <recommendedName>
        <fullName evidence="7 8">2,3-dihydro-2,3-dihydroxybenzoate dehydrogenase</fullName>
        <ecNumber evidence="6 8">1.3.1.28</ecNumber>
    </recommendedName>
</protein>
<evidence type="ECO:0000256" key="6">
    <source>
        <dbReference type="ARBA" id="ARBA00066334"/>
    </source>
</evidence>
<dbReference type="EMBL" id="JACHIT010000002">
    <property type="protein sequence ID" value="MBB5917430.1"/>
    <property type="molecule type" value="Genomic_DNA"/>
</dbReference>
<dbReference type="SMART" id="SM00822">
    <property type="entry name" value="PKS_KR"/>
    <property type="match status" value="1"/>
</dbReference>
<sequence length="264" mass="27190">MTTGIDTLGLAGRVALVTGAARGIGAAVADRLSEQGAVVAAVDRDGAALADTVGKLRADGRGAHCYPADVADREAVETLCRRVESELGPVHALVSVAGTLRVASVADLSDADWSATFAVNTAAVFHLGRYAARTMKPRRAGVFVTVGSNAAEVPRVGMAAYAASKAAATQFTKCLGLELAPYGIRCNVVSPGSTNTEMQRTLWSGADGYARTVAGDPGAFRTGIPLGRLAEPDDVAHLVTFLASAHARHITMQNIYVDGGASLR</sequence>
<dbReference type="RefSeq" id="WP_246829592.1">
    <property type="nucleotide sequence ID" value="NZ_JACHIT010000002.1"/>
</dbReference>
<dbReference type="InterPro" id="IPR020904">
    <property type="entry name" value="Sc_DH/Rdtase_CS"/>
</dbReference>
<name>A0A7W9UM58_9NOCA</name>
<dbReference type="SUPFAM" id="SSF51735">
    <property type="entry name" value="NAD(P)-binding Rossmann-fold domains"/>
    <property type="match status" value="1"/>
</dbReference>
<comment type="similarity">
    <text evidence="2 9">Belongs to the short-chain dehydrogenases/reductases (SDR) family.</text>
</comment>
<evidence type="ECO:0000256" key="2">
    <source>
        <dbReference type="ARBA" id="ARBA00006484"/>
    </source>
</evidence>
<evidence type="ECO:0000256" key="4">
    <source>
        <dbReference type="ARBA" id="ARBA00023027"/>
    </source>
</evidence>
<keyword evidence="3 11" id="KW-0560">Oxidoreductase</keyword>
<feature type="domain" description="Ketoreductase" evidence="10">
    <location>
        <begin position="13"/>
        <end position="192"/>
    </location>
</feature>
<dbReference type="GO" id="GO:0008667">
    <property type="term" value="F:2,3-dihydro-2,3-dihydroxybenzoate dehydrogenase activity"/>
    <property type="evidence" value="ECO:0007669"/>
    <property type="project" value="UniProtKB-UniRule"/>
</dbReference>
<dbReference type="Pfam" id="PF00106">
    <property type="entry name" value="adh_short"/>
    <property type="match status" value="1"/>
</dbReference>
<evidence type="ECO:0000256" key="9">
    <source>
        <dbReference type="RuleBase" id="RU000363"/>
    </source>
</evidence>
<dbReference type="Proteomes" id="UP000540412">
    <property type="component" value="Unassembled WGS sequence"/>
</dbReference>
<evidence type="ECO:0000256" key="3">
    <source>
        <dbReference type="ARBA" id="ARBA00023002"/>
    </source>
</evidence>
<dbReference type="InterPro" id="IPR057326">
    <property type="entry name" value="KR_dom"/>
</dbReference>
<keyword evidence="4" id="KW-0520">NAD</keyword>
<proteinExistence type="inferred from homology"/>
<evidence type="ECO:0000259" key="10">
    <source>
        <dbReference type="SMART" id="SM00822"/>
    </source>
</evidence>
<dbReference type="NCBIfam" id="TIGR04316">
    <property type="entry name" value="dhbA_paeA"/>
    <property type="match status" value="1"/>
</dbReference>
<accession>A0A7W9UM58</accession>
<keyword evidence="12" id="KW-1185">Reference proteome</keyword>
<dbReference type="EC" id="1.3.1.28" evidence="6 8"/>
<reference evidence="11 12" key="1">
    <citation type="submission" date="2020-08" db="EMBL/GenBank/DDBJ databases">
        <title>Sequencing the genomes of 1000 actinobacteria strains.</title>
        <authorList>
            <person name="Klenk H.-P."/>
        </authorList>
    </citation>
    <scope>NUCLEOTIDE SEQUENCE [LARGE SCALE GENOMIC DNA]</scope>
    <source>
        <strain evidence="11 12">DSM 43582</strain>
    </source>
</reference>
<dbReference type="PANTHER" id="PTHR43669">
    <property type="entry name" value="5-KETO-D-GLUCONATE 5-REDUCTASE"/>
    <property type="match status" value="1"/>
</dbReference>
<evidence type="ECO:0000313" key="11">
    <source>
        <dbReference type="EMBL" id="MBB5917430.1"/>
    </source>
</evidence>
<dbReference type="PRINTS" id="PR00080">
    <property type="entry name" value="SDRFAMILY"/>
</dbReference>
<dbReference type="NCBIfam" id="NF006074">
    <property type="entry name" value="PRK08220.1"/>
    <property type="match status" value="1"/>
</dbReference>
<organism evidence="11 12">
    <name type="scientific">Nocardia transvalensis</name>
    <dbReference type="NCBI Taxonomy" id="37333"/>
    <lineage>
        <taxon>Bacteria</taxon>
        <taxon>Bacillati</taxon>
        <taxon>Actinomycetota</taxon>
        <taxon>Actinomycetes</taxon>
        <taxon>Mycobacteriales</taxon>
        <taxon>Nocardiaceae</taxon>
        <taxon>Nocardia</taxon>
    </lineage>
</organism>
<dbReference type="Gene3D" id="3.40.50.720">
    <property type="entry name" value="NAD(P)-binding Rossmann-like Domain"/>
    <property type="match status" value="1"/>
</dbReference>
<comment type="caution">
    <text evidence="11">The sequence shown here is derived from an EMBL/GenBank/DDBJ whole genome shotgun (WGS) entry which is preliminary data.</text>
</comment>
<dbReference type="PRINTS" id="PR01397">
    <property type="entry name" value="DHBDHDRGNASE"/>
</dbReference>
<evidence type="ECO:0000313" key="12">
    <source>
        <dbReference type="Proteomes" id="UP000540412"/>
    </source>
</evidence>
<dbReference type="InterPro" id="IPR003560">
    <property type="entry name" value="DHB_DH"/>
</dbReference>
<dbReference type="InterPro" id="IPR036291">
    <property type="entry name" value="NAD(P)-bd_dom_sf"/>
</dbReference>